<dbReference type="AlphaFoldDB" id="A0AAD7DKV1"/>
<accession>A0AAD7DKV1</accession>
<keyword evidence="1" id="KW-0732">Signal</keyword>
<evidence type="ECO:0000256" key="1">
    <source>
        <dbReference type="SAM" id="SignalP"/>
    </source>
</evidence>
<proteinExistence type="predicted"/>
<dbReference type="EMBL" id="JARKIE010000047">
    <property type="protein sequence ID" value="KAJ7693209.1"/>
    <property type="molecule type" value="Genomic_DNA"/>
</dbReference>
<organism evidence="2 3">
    <name type="scientific">Mycena rosella</name>
    <name type="common">Pink bonnet</name>
    <name type="synonym">Agaricus rosellus</name>
    <dbReference type="NCBI Taxonomy" id="1033263"/>
    <lineage>
        <taxon>Eukaryota</taxon>
        <taxon>Fungi</taxon>
        <taxon>Dikarya</taxon>
        <taxon>Basidiomycota</taxon>
        <taxon>Agaricomycotina</taxon>
        <taxon>Agaricomycetes</taxon>
        <taxon>Agaricomycetidae</taxon>
        <taxon>Agaricales</taxon>
        <taxon>Marasmiineae</taxon>
        <taxon>Mycenaceae</taxon>
        <taxon>Mycena</taxon>
    </lineage>
</organism>
<keyword evidence="3" id="KW-1185">Reference proteome</keyword>
<dbReference type="CDD" id="cd11296">
    <property type="entry name" value="O-FucT_like"/>
    <property type="match status" value="1"/>
</dbReference>
<protein>
    <recommendedName>
        <fullName evidence="4">GDP-fucose protein O-fucosyltransferase</fullName>
    </recommendedName>
</protein>
<comment type="caution">
    <text evidence="2">The sequence shown here is derived from an EMBL/GenBank/DDBJ whole genome shotgun (WGS) entry which is preliminary data.</text>
</comment>
<name>A0AAD7DKV1_MYCRO</name>
<dbReference type="Gene3D" id="3.40.50.11350">
    <property type="match status" value="1"/>
</dbReference>
<feature type="signal peptide" evidence="1">
    <location>
        <begin position="1"/>
        <end position="29"/>
    </location>
</feature>
<dbReference type="Proteomes" id="UP001221757">
    <property type="component" value="Unassembled WGS sequence"/>
</dbReference>
<evidence type="ECO:0000313" key="3">
    <source>
        <dbReference type="Proteomes" id="UP001221757"/>
    </source>
</evidence>
<evidence type="ECO:0000313" key="2">
    <source>
        <dbReference type="EMBL" id="KAJ7693209.1"/>
    </source>
</evidence>
<evidence type="ECO:0008006" key="4">
    <source>
        <dbReference type="Google" id="ProtNLM"/>
    </source>
</evidence>
<sequence length="481" mass="52934">MPPLGSHRPTGRVLLLALLLCYSVYYLYSTPPWTPKSPVAKTKTPATVTLTQTETETQTETHTHTVHTPAATVTVLAEPVAPPLLNGPPTKAFADNLRAEVQYITSWTGAGFTNDVIAFMNLIYLARDADRVPILPYFTPTHIGRGAPDGGPTIDFGEVFDVPRLAKAMGRPVLEWWEVKDRTSTTFDPLGCWNLWQAVSPDHHGPHESSAPFRLKLDIAYTVAPKWVKLSPQSATDEHVHYPALVALGFPENRRGALTRPFPKSPMRGIALPPDEHLLCFDYMYWAASKQGHEVERDFSPAWRFVGTHLHWTPKIEALAAEYLRVAFGLAPASLVPPYIAIHARRGDFDRACGAVPRDDCLAPLSAFARRVAEVRAELKTKRKIDVVRVVMTSDEADGAWWGAVRALGWAVPDHAGTAAKHGATGRWYPVLIDGAILSGAVGFVGTAESTLSIVGARRVEEWNGGAWRMVRWKTKGADDH</sequence>
<reference evidence="2" key="1">
    <citation type="submission" date="2023-03" db="EMBL/GenBank/DDBJ databases">
        <title>Massive genome expansion in bonnet fungi (Mycena s.s.) driven by repeated elements and novel gene families across ecological guilds.</title>
        <authorList>
            <consortium name="Lawrence Berkeley National Laboratory"/>
            <person name="Harder C.B."/>
            <person name="Miyauchi S."/>
            <person name="Viragh M."/>
            <person name="Kuo A."/>
            <person name="Thoen E."/>
            <person name="Andreopoulos B."/>
            <person name="Lu D."/>
            <person name="Skrede I."/>
            <person name="Drula E."/>
            <person name="Henrissat B."/>
            <person name="Morin E."/>
            <person name="Kohler A."/>
            <person name="Barry K."/>
            <person name="LaButti K."/>
            <person name="Morin E."/>
            <person name="Salamov A."/>
            <person name="Lipzen A."/>
            <person name="Mereny Z."/>
            <person name="Hegedus B."/>
            <person name="Baldrian P."/>
            <person name="Stursova M."/>
            <person name="Weitz H."/>
            <person name="Taylor A."/>
            <person name="Grigoriev I.V."/>
            <person name="Nagy L.G."/>
            <person name="Martin F."/>
            <person name="Kauserud H."/>
        </authorList>
    </citation>
    <scope>NUCLEOTIDE SEQUENCE</scope>
    <source>
        <strain evidence="2">CBHHK067</strain>
    </source>
</reference>
<gene>
    <name evidence="2" type="ORF">B0H17DRAFT_933192</name>
</gene>
<feature type="chain" id="PRO_5041918828" description="GDP-fucose protein O-fucosyltransferase" evidence="1">
    <location>
        <begin position="30"/>
        <end position="481"/>
    </location>
</feature>